<sequence>MCDPLMEKSRLQNILGDLPKLLIEPPSKSFTCFPKLPIELRYKIWSYASRVPQKVKLCITTNDYSAVAILGGPKTPAILHGCFESRKVALKFYTLCRQEIVPGSELLDNIKTHRRSMYVNFDIDRFRITGDSTLRPPPDPILFGYSRPSYRYTYSLDIMRQIRLVELEIDTISKPRERWTYQITRLWKVLGIGQSLQELILVHKSSPFGDTRSFKVESFKGHLKLDRWRDKQLLKLTTLLMVLGQYFGDEQDDTAEVRVIGVDIAWDALAEVECCPGYIKNGKCFREKGNMEENAEYLLYLSASGLL</sequence>
<dbReference type="Pfam" id="PF20150">
    <property type="entry name" value="2EXR"/>
    <property type="match status" value="1"/>
</dbReference>
<proteinExistence type="predicted"/>
<organism evidence="2 3">
    <name type="scientific">Hyaloscypha variabilis (strain UAMH 11265 / GT02V1 / F)</name>
    <name type="common">Meliniomyces variabilis</name>
    <dbReference type="NCBI Taxonomy" id="1149755"/>
    <lineage>
        <taxon>Eukaryota</taxon>
        <taxon>Fungi</taxon>
        <taxon>Dikarya</taxon>
        <taxon>Ascomycota</taxon>
        <taxon>Pezizomycotina</taxon>
        <taxon>Leotiomycetes</taxon>
        <taxon>Helotiales</taxon>
        <taxon>Hyaloscyphaceae</taxon>
        <taxon>Hyaloscypha</taxon>
        <taxon>Hyaloscypha variabilis</taxon>
    </lineage>
</organism>
<reference evidence="2 3" key="1">
    <citation type="submission" date="2016-04" db="EMBL/GenBank/DDBJ databases">
        <title>A degradative enzymes factory behind the ericoid mycorrhizal symbiosis.</title>
        <authorList>
            <consortium name="DOE Joint Genome Institute"/>
            <person name="Martino E."/>
            <person name="Morin E."/>
            <person name="Grelet G."/>
            <person name="Kuo A."/>
            <person name="Kohler A."/>
            <person name="Daghino S."/>
            <person name="Barry K."/>
            <person name="Choi C."/>
            <person name="Cichocki N."/>
            <person name="Clum A."/>
            <person name="Copeland A."/>
            <person name="Hainaut M."/>
            <person name="Haridas S."/>
            <person name="Labutti K."/>
            <person name="Lindquist E."/>
            <person name="Lipzen A."/>
            <person name="Khouja H.-R."/>
            <person name="Murat C."/>
            <person name="Ohm R."/>
            <person name="Olson A."/>
            <person name="Spatafora J."/>
            <person name="Veneault-Fourrey C."/>
            <person name="Henrissat B."/>
            <person name="Grigoriev I."/>
            <person name="Martin F."/>
            <person name="Perotto S."/>
        </authorList>
    </citation>
    <scope>NUCLEOTIDE SEQUENCE [LARGE SCALE GENOMIC DNA]</scope>
    <source>
        <strain evidence="2 3">F</strain>
    </source>
</reference>
<dbReference type="OrthoDB" id="3473305at2759"/>
<evidence type="ECO:0000313" key="3">
    <source>
        <dbReference type="Proteomes" id="UP000235786"/>
    </source>
</evidence>
<name>A0A2J6R366_HYAVF</name>
<evidence type="ECO:0000259" key="1">
    <source>
        <dbReference type="Pfam" id="PF20150"/>
    </source>
</evidence>
<keyword evidence="3" id="KW-1185">Reference proteome</keyword>
<dbReference type="EMBL" id="KZ613957">
    <property type="protein sequence ID" value="PMD32967.1"/>
    <property type="molecule type" value="Genomic_DNA"/>
</dbReference>
<dbReference type="InterPro" id="IPR045518">
    <property type="entry name" value="2EXR"/>
</dbReference>
<gene>
    <name evidence="2" type="ORF">L207DRAFT_590038</name>
</gene>
<dbReference type="PANTHER" id="PTHR35910:SF6">
    <property type="entry name" value="2EXR DOMAIN-CONTAINING PROTEIN"/>
    <property type="match status" value="1"/>
</dbReference>
<dbReference type="AlphaFoldDB" id="A0A2J6R366"/>
<dbReference type="Proteomes" id="UP000235786">
    <property type="component" value="Unassembled WGS sequence"/>
</dbReference>
<protein>
    <recommendedName>
        <fullName evidence="1">2EXR domain-containing protein</fullName>
    </recommendedName>
</protein>
<evidence type="ECO:0000313" key="2">
    <source>
        <dbReference type="EMBL" id="PMD32967.1"/>
    </source>
</evidence>
<feature type="domain" description="2EXR" evidence="1">
    <location>
        <begin position="30"/>
        <end position="125"/>
    </location>
</feature>
<dbReference type="PANTHER" id="PTHR35910">
    <property type="entry name" value="2EXR DOMAIN-CONTAINING PROTEIN"/>
    <property type="match status" value="1"/>
</dbReference>
<accession>A0A2J6R366</accession>